<dbReference type="OrthoDB" id="5835136at2759"/>
<keyword evidence="5" id="KW-0653">Protein transport</keyword>
<feature type="compositionally biased region" description="Acidic residues" evidence="8">
    <location>
        <begin position="407"/>
        <end position="427"/>
    </location>
</feature>
<name>A0A139AJT1_GONPJ</name>
<evidence type="ECO:0000256" key="2">
    <source>
        <dbReference type="ARBA" id="ARBA00009170"/>
    </source>
</evidence>
<evidence type="ECO:0000256" key="8">
    <source>
        <dbReference type="SAM" id="MobiDB-lite"/>
    </source>
</evidence>
<dbReference type="PANTHER" id="PTHR12289:SF41">
    <property type="entry name" value="FAILED AXON CONNECTIONS-RELATED"/>
    <property type="match status" value="1"/>
</dbReference>
<evidence type="ECO:0000256" key="6">
    <source>
        <dbReference type="ARBA" id="ARBA00023128"/>
    </source>
</evidence>
<dbReference type="GO" id="GO:0007005">
    <property type="term" value="P:mitochondrion organization"/>
    <property type="evidence" value="ECO:0007669"/>
    <property type="project" value="TreeGrafter"/>
</dbReference>
<dbReference type="Pfam" id="PF10568">
    <property type="entry name" value="Tom37"/>
    <property type="match status" value="1"/>
</dbReference>
<protein>
    <recommendedName>
        <fullName evidence="13">Mitochondrial outer membrane transport complex Sam37/metaxin N-terminal domain-containing protein</fullName>
    </recommendedName>
</protein>
<keyword evidence="12" id="KW-1185">Reference proteome</keyword>
<keyword evidence="7" id="KW-0472">Membrane</keyword>
<feature type="domain" description="Metaxin glutathione S-transferase" evidence="10">
    <location>
        <begin position="189"/>
        <end position="256"/>
    </location>
</feature>
<dbReference type="InterPro" id="IPR019564">
    <property type="entry name" value="Sam37/metaxin_N"/>
</dbReference>
<reference evidence="11 12" key="1">
    <citation type="journal article" date="2015" name="Genome Biol. Evol.">
        <title>Phylogenomic analyses indicate that early fungi evolved digesting cell walls of algal ancestors of land plants.</title>
        <authorList>
            <person name="Chang Y."/>
            <person name="Wang S."/>
            <person name="Sekimoto S."/>
            <person name="Aerts A.L."/>
            <person name="Choi C."/>
            <person name="Clum A."/>
            <person name="LaButti K.M."/>
            <person name="Lindquist E.A."/>
            <person name="Yee Ngan C."/>
            <person name="Ohm R.A."/>
            <person name="Salamov A.A."/>
            <person name="Grigoriev I.V."/>
            <person name="Spatafora J.W."/>
            <person name="Berbee M.L."/>
        </authorList>
    </citation>
    <scope>NUCLEOTIDE SEQUENCE [LARGE SCALE GENOMIC DNA]</scope>
    <source>
        <strain evidence="11 12">JEL478</strain>
    </source>
</reference>
<dbReference type="PANTHER" id="PTHR12289">
    <property type="entry name" value="METAXIN RELATED"/>
    <property type="match status" value="1"/>
</dbReference>
<evidence type="ECO:0000259" key="10">
    <source>
        <dbReference type="Pfam" id="PF17171"/>
    </source>
</evidence>
<evidence type="ECO:0000259" key="9">
    <source>
        <dbReference type="Pfam" id="PF10568"/>
    </source>
</evidence>
<organism evidence="11 12">
    <name type="scientific">Gonapodya prolifera (strain JEL478)</name>
    <name type="common">Monoblepharis prolifera</name>
    <dbReference type="NCBI Taxonomy" id="1344416"/>
    <lineage>
        <taxon>Eukaryota</taxon>
        <taxon>Fungi</taxon>
        <taxon>Fungi incertae sedis</taxon>
        <taxon>Chytridiomycota</taxon>
        <taxon>Chytridiomycota incertae sedis</taxon>
        <taxon>Monoblepharidomycetes</taxon>
        <taxon>Monoblepharidales</taxon>
        <taxon>Gonapodyaceae</taxon>
        <taxon>Gonapodya</taxon>
    </lineage>
</organism>
<evidence type="ECO:0000313" key="11">
    <source>
        <dbReference type="EMBL" id="KXS16968.1"/>
    </source>
</evidence>
<dbReference type="SUPFAM" id="SSF47616">
    <property type="entry name" value="GST C-terminal domain-like"/>
    <property type="match status" value="1"/>
</dbReference>
<dbReference type="InterPro" id="IPR036282">
    <property type="entry name" value="Glutathione-S-Trfase_C_sf"/>
</dbReference>
<feature type="domain" description="Mitochondrial outer membrane transport complex Sam37/metaxin N-terminal" evidence="9">
    <location>
        <begin position="23"/>
        <end position="142"/>
    </location>
</feature>
<sequence>MSSFLVNSWVAAYDLPTADPFGLSVMVYLSVASVEFTVMESTEAALPPSGQLPSLQDGPYYVSGTSKIFGHLKRKGYDLDTELSNKEKAECAAYTALIEDKLYDALVHTRFSDHQNYLSSTQTHLSRAAPFPDRYWIPQQLRSAGVERTTRFKKSAWVPHTDLWTSSPASERDLQERRTDGENEVFVHARNCYQALSAKLGTHPYIFGKRPSSLDAVLLGHILHHLADPAPHLTNTTLRIILTTEFPSLVAYAERLKTRFIPEGFNEHHLLRFKGKPSSTSSYLSLHHLSSWYSSLPPVTSLPSLLRSASKHLTRLRNDNQLHALLWKWASVAGAVGAFVGYVVYHGIIEIRMEEDEEEEESEEERIARLRKMVAGITEGVMFGQDMGERGVGEDQRGAGGGGDDHGDTDENGDEDGAEGDGYDEAE</sequence>
<evidence type="ECO:0000256" key="5">
    <source>
        <dbReference type="ARBA" id="ARBA00022927"/>
    </source>
</evidence>
<gene>
    <name evidence="11" type="ORF">M427DRAFT_154105</name>
</gene>
<evidence type="ECO:0000256" key="7">
    <source>
        <dbReference type="ARBA" id="ARBA00023136"/>
    </source>
</evidence>
<keyword evidence="4" id="KW-1000">Mitochondrion outer membrane</keyword>
<dbReference type="STRING" id="1344416.A0A139AJT1"/>
<dbReference type="InterPro" id="IPR033468">
    <property type="entry name" value="Metaxin_GST"/>
</dbReference>
<dbReference type="CDD" id="cd03054">
    <property type="entry name" value="GST_N_Metaxin"/>
    <property type="match status" value="1"/>
</dbReference>
<comment type="similarity">
    <text evidence="2">Belongs to the metaxin family.</text>
</comment>
<feature type="compositionally biased region" description="Basic and acidic residues" evidence="8">
    <location>
        <begin position="387"/>
        <end position="397"/>
    </location>
</feature>
<evidence type="ECO:0000256" key="1">
    <source>
        <dbReference type="ARBA" id="ARBA00004294"/>
    </source>
</evidence>
<proteinExistence type="inferred from homology"/>
<dbReference type="Pfam" id="PF17171">
    <property type="entry name" value="GST_C_6"/>
    <property type="match status" value="1"/>
</dbReference>
<feature type="region of interest" description="Disordered" evidence="8">
    <location>
        <begin position="383"/>
        <end position="427"/>
    </location>
</feature>
<dbReference type="GO" id="GO:0001401">
    <property type="term" value="C:SAM complex"/>
    <property type="evidence" value="ECO:0007669"/>
    <property type="project" value="InterPro"/>
</dbReference>
<evidence type="ECO:0000256" key="4">
    <source>
        <dbReference type="ARBA" id="ARBA00022787"/>
    </source>
</evidence>
<dbReference type="InterPro" id="IPR050931">
    <property type="entry name" value="Mito_Protein_Transport_Metaxin"/>
</dbReference>
<keyword evidence="3" id="KW-0813">Transport</keyword>
<comment type="subcellular location">
    <subcellularLocation>
        <location evidence="1">Mitochondrion outer membrane</location>
    </subcellularLocation>
</comment>
<dbReference type="Proteomes" id="UP000070544">
    <property type="component" value="Unassembled WGS sequence"/>
</dbReference>
<evidence type="ECO:0000313" key="12">
    <source>
        <dbReference type="Proteomes" id="UP000070544"/>
    </source>
</evidence>
<dbReference type="EMBL" id="KQ965749">
    <property type="protein sequence ID" value="KXS16968.1"/>
    <property type="molecule type" value="Genomic_DNA"/>
</dbReference>
<accession>A0A139AJT1</accession>
<dbReference type="GO" id="GO:0015031">
    <property type="term" value="P:protein transport"/>
    <property type="evidence" value="ECO:0007669"/>
    <property type="project" value="UniProtKB-KW"/>
</dbReference>
<dbReference type="AlphaFoldDB" id="A0A139AJT1"/>
<evidence type="ECO:0008006" key="13">
    <source>
        <dbReference type="Google" id="ProtNLM"/>
    </source>
</evidence>
<evidence type="ECO:0000256" key="3">
    <source>
        <dbReference type="ARBA" id="ARBA00022448"/>
    </source>
</evidence>
<dbReference type="OMA" id="GYMVHVG"/>
<keyword evidence="6" id="KW-0496">Mitochondrion</keyword>